<proteinExistence type="predicted"/>
<evidence type="ECO:0000313" key="4">
    <source>
        <dbReference type="Proteomes" id="UP001202328"/>
    </source>
</evidence>
<protein>
    <recommendedName>
        <fullName evidence="2">DUF3444 domain-containing protein</fullName>
    </recommendedName>
</protein>
<dbReference type="InterPro" id="IPR024593">
    <property type="entry name" value="DUF3444"/>
</dbReference>
<evidence type="ECO:0000259" key="2">
    <source>
        <dbReference type="Pfam" id="PF11926"/>
    </source>
</evidence>
<evidence type="ECO:0000256" key="1">
    <source>
        <dbReference type="SAM" id="MobiDB-lite"/>
    </source>
</evidence>
<dbReference type="PANTHER" id="PTHR45089:SF24">
    <property type="entry name" value="DNAJ HEAT SHOCK N-TERMINAL DOMAIN-CONTAINING PROTEIN"/>
    <property type="match status" value="1"/>
</dbReference>
<comment type="caution">
    <text evidence="3">The sequence shown here is derived from an EMBL/GenBank/DDBJ whole genome shotgun (WGS) entry which is preliminary data.</text>
</comment>
<gene>
    <name evidence="3" type="ORF">MKW98_026698</name>
</gene>
<dbReference type="Proteomes" id="UP001202328">
    <property type="component" value="Unassembled WGS sequence"/>
</dbReference>
<sequence>MEAVVDGNINGSLESVSKEKHAMHNKGKEDSSVSKENKKAESSNRIAEEVSEQQPEPVVHFVADPDFYDFDGDKGEECFASDQMWAIYDDTDGMPRFYAWINKVYLPFKVDVTWLEFIAGDIDETAWKRSGLPVSCGKFKYEKTDTIEDIGTFSHKIFQKRSVNKSYNIYPQKGETWALYKNWNLKWSSDPDNHREYEYEFVVVLSDYSKQSGILVSHLVKLKGFVCLFKPTQKNGMASFQIPSNEMLRFSHMVPSFRTNGKEREDVPEGYFELDTCSLPSNLEEMSETVDGKASYAKEEKNS</sequence>
<evidence type="ECO:0000313" key="3">
    <source>
        <dbReference type="EMBL" id="KAI3849784.1"/>
    </source>
</evidence>
<dbReference type="PANTHER" id="PTHR45089">
    <property type="entry name" value="DNAJ HEAT SHOCK AMINO-TERMINAL DOMAIN PROTEIN-RELATED"/>
    <property type="match status" value="1"/>
</dbReference>
<feature type="domain" description="DUF3444" evidence="2">
    <location>
        <begin position="62"/>
        <end position="263"/>
    </location>
</feature>
<organism evidence="3 4">
    <name type="scientific">Papaver atlanticum</name>
    <dbReference type="NCBI Taxonomy" id="357466"/>
    <lineage>
        <taxon>Eukaryota</taxon>
        <taxon>Viridiplantae</taxon>
        <taxon>Streptophyta</taxon>
        <taxon>Embryophyta</taxon>
        <taxon>Tracheophyta</taxon>
        <taxon>Spermatophyta</taxon>
        <taxon>Magnoliopsida</taxon>
        <taxon>Ranunculales</taxon>
        <taxon>Papaveraceae</taxon>
        <taxon>Papaveroideae</taxon>
        <taxon>Papaver</taxon>
    </lineage>
</organism>
<name>A0AAD4X6R0_9MAGN</name>
<dbReference type="Pfam" id="PF11926">
    <property type="entry name" value="DUF3444"/>
    <property type="match status" value="1"/>
</dbReference>
<feature type="region of interest" description="Disordered" evidence="1">
    <location>
        <begin position="1"/>
        <end position="55"/>
    </location>
</feature>
<dbReference type="AlphaFoldDB" id="A0AAD4X6R0"/>
<reference evidence="3" key="1">
    <citation type="submission" date="2022-04" db="EMBL/GenBank/DDBJ databases">
        <title>A functionally conserved STORR gene fusion in Papaver species that diverged 16.8 million years ago.</title>
        <authorList>
            <person name="Catania T."/>
        </authorList>
    </citation>
    <scope>NUCLEOTIDE SEQUENCE</scope>
    <source>
        <strain evidence="3">S-188037</strain>
    </source>
</reference>
<dbReference type="EMBL" id="JAJJMB010016078">
    <property type="protein sequence ID" value="KAI3849784.1"/>
    <property type="molecule type" value="Genomic_DNA"/>
</dbReference>
<accession>A0AAD4X6R0</accession>
<keyword evidence="4" id="KW-1185">Reference proteome</keyword>
<feature type="compositionally biased region" description="Basic and acidic residues" evidence="1">
    <location>
        <begin position="16"/>
        <end position="48"/>
    </location>
</feature>